<reference evidence="1" key="1">
    <citation type="journal article" date="2013" name="Environ. Microbiol.">
        <title>Microbiota from the distal guts of lean and obese adolescents exhibit partial functional redundancy besides clear differences in community structure.</title>
        <authorList>
            <person name="Ferrer M."/>
            <person name="Ruiz A."/>
            <person name="Lanza F."/>
            <person name="Haange S.B."/>
            <person name="Oberbach A."/>
            <person name="Till H."/>
            <person name="Bargiela R."/>
            <person name="Campoy C."/>
            <person name="Segura M.T."/>
            <person name="Richter M."/>
            <person name="von Bergen M."/>
            <person name="Seifert J."/>
            <person name="Suarez A."/>
        </authorList>
    </citation>
    <scope>NUCLEOTIDE SEQUENCE</scope>
</reference>
<organism evidence="1">
    <name type="scientific">human gut metagenome</name>
    <dbReference type="NCBI Taxonomy" id="408170"/>
    <lineage>
        <taxon>unclassified sequences</taxon>
        <taxon>metagenomes</taxon>
        <taxon>organismal metagenomes</taxon>
    </lineage>
</organism>
<gene>
    <name evidence="1" type="ORF">OBE_15522</name>
</gene>
<sequence length="185" mass="20827">RILSGEEVIKQVADPNNPPWDFSDTKGTIQQRGRGGYYLCGDCNSKTGQWYVPEYSKFVHIVHSALQEVKGKEFGALGIKMKGIKPLSIFKQIMTLFCDINEGMMGDNSLKDYLLNKTSTNFKRERYHLYMHIHSGSVERMNGIMVQFASGVGLITLSEISTYPVGFALYIDKPEAYNPEGVEIT</sequence>
<feature type="non-terminal residue" evidence="1">
    <location>
        <position position="1"/>
    </location>
</feature>
<name>K1RGH3_9ZZZZ</name>
<comment type="caution">
    <text evidence="1">The sequence shown here is derived from an EMBL/GenBank/DDBJ whole genome shotgun (WGS) entry which is preliminary data.</text>
</comment>
<accession>K1RGH3</accession>
<dbReference type="AlphaFoldDB" id="K1RGH3"/>
<feature type="non-terminal residue" evidence="1">
    <location>
        <position position="185"/>
    </location>
</feature>
<protein>
    <submittedName>
        <fullName evidence="1">Uncharacterized protein</fullName>
    </submittedName>
</protein>
<dbReference type="EMBL" id="AJWZ01010672">
    <property type="protein sequence ID" value="EKC47787.1"/>
    <property type="molecule type" value="Genomic_DNA"/>
</dbReference>
<proteinExistence type="predicted"/>
<evidence type="ECO:0000313" key="1">
    <source>
        <dbReference type="EMBL" id="EKC47787.1"/>
    </source>
</evidence>